<protein>
    <submittedName>
        <fullName evidence="2">Uncharacterized protein</fullName>
    </submittedName>
</protein>
<reference evidence="2 3" key="1">
    <citation type="submission" date="2014-04" db="EMBL/GenBank/DDBJ databases">
        <authorList>
            <consortium name="DOE Joint Genome Institute"/>
            <person name="Kuo A."/>
            <person name="Kohler A."/>
            <person name="Costa M.D."/>
            <person name="Nagy L.G."/>
            <person name="Floudas D."/>
            <person name="Copeland A."/>
            <person name="Barry K.W."/>
            <person name="Cichocki N."/>
            <person name="Veneault-Fourrey C."/>
            <person name="LaButti K."/>
            <person name="Lindquist E.A."/>
            <person name="Lipzen A."/>
            <person name="Lundell T."/>
            <person name="Morin E."/>
            <person name="Murat C."/>
            <person name="Sun H."/>
            <person name="Tunlid A."/>
            <person name="Henrissat B."/>
            <person name="Grigoriev I.V."/>
            <person name="Hibbett D.S."/>
            <person name="Martin F."/>
            <person name="Nordberg H.P."/>
            <person name="Cantor M.N."/>
            <person name="Hua S.X."/>
        </authorList>
    </citation>
    <scope>NUCLEOTIDE SEQUENCE [LARGE SCALE GENOMIC DNA]</scope>
    <source>
        <strain evidence="2 3">441</strain>
    </source>
</reference>
<keyword evidence="1" id="KW-0472">Membrane</keyword>
<dbReference type="Proteomes" id="UP000054018">
    <property type="component" value="Unassembled WGS sequence"/>
</dbReference>
<keyword evidence="1" id="KW-0812">Transmembrane</keyword>
<gene>
    <name evidence="2" type="ORF">PISMIDRAFT_357802</name>
</gene>
<reference evidence="3" key="2">
    <citation type="submission" date="2015-01" db="EMBL/GenBank/DDBJ databases">
        <title>Evolutionary Origins and Diversification of the Mycorrhizal Mutualists.</title>
        <authorList>
            <consortium name="DOE Joint Genome Institute"/>
            <consortium name="Mycorrhizal Genomics Consortium"/>
            <person name="Kohler A."/>
            <person name="Kuo A."/>
            <person name="Nagy L.G."/>
            <person name="Floudas D."/>
            <person name="Copeland A."/>
            <person name="Barry K.W."/>
            <person name="Cichocki N."/>
            <person name="Veneault-Fourrey C."/>
            <person name="LaButti K."/>
            <person name="Lindquist E.A."/>
            <person name="Lipzen A."/>
            <person name="Lundell T."/>
            <person name="Morin E."/>
            <person name="Murat C."/>
            <person name="Riley R."/>
            <person name="Ohm R."/>
            <person name="Sun H."/>
            <person name="Tunlid A."/>
            <person name="Henrissat B."/>
            <person name="Grigoriev I.V."/>
            <person name="Hibbett D.S."/>
            <person name="Martin F."/>
        </authorList>
    </citation>
    <scope>NUCLEOTIDE SEQUENCE [LARGE SCALE GENOMIC DNA]</scope>
    <source>
        <strain evidence="3">441</strain>
    </source>
</reference>
<evidence type="ECO:0000313" key="3">
    <source>
        <dbReference type="Proteomes" id="UP000054018"/>
    </source>
</evidence>
<proteinExistence type="predicted"/>
<dbReference type="EMBL" id="KN833945">
    <property type="protein sequence ID" value="KIK14303.1"/>
    <property type="molecule type" value="Genomic_DNA"/>
</dbReference>
<sequence>MQEKGRIGMIVITLISVKIVTREYEKKTSPLSITSNSPSMFNNGELMTKVLSRGVFFPCIPHFLYTNLTFSIILLVSPSSHLHYESYQMLLQLYIT</sequence>
<feature type="transmembrane region" description="Helical" evidence="1">
    <location>
        <begin position="55"/>
        <end position="76"/>
    </location>
</feature>
<name>A0A0C9Z2N7_9AGAM</name>
<organism evidence="2 3">
    <name type="scientific">Pisolithus microcarpus 441</name>
    <dbReference type="NCBI Taxonomy" id="765257"/>
    <lineage>
        <taxon>Eukaryota</taxon>
        <taxon>Fungi</taxon>
        <taxon>Dikarya</taxon>
        <taxon>Basidiomycota</taxon>
        <taxon>Agaricomycotina</taxon>
        <taxon>Agaricomycetes</taxon>
        <taxon>Agaricomycetidae</taxon>
        <taxon>Boletales</taxon>
        <taxon>Sclerodermatineae</taxon>
        <taxon>Pisolithaceae</taxon>
        <taxon>Pisolithus</taxon>
    </lineage>
</organism>
<dbReference type="HOGENOM" id="CLU_2360537_0_0_1"/>
<keyword evidence="1" id="KW-1133">Transmembrane helix</keyword>
<dbReference type="AlphaFoldDB" id="A0A0C9Z2N7"/>
<accession>A0A0C9Z2N7</accession>
<evidence type="ECO:0000313" key="2">
    <source>
        <dbReference type="EMBL" id="KIK14303.1"/>
    </source>
</evidence>
<keyword evidence="3" id="KW-1185">Reference proteome</keyword>
<evidence type="ECO:0000256" key="1">
    <source>
        <dbReference type="SAM" id="Phobius"/>
    </source>
</evidence>